<gene>
    <name evidence="1" type="ORF">SAMN04490244_101199</name>
</gene>
<sequence>MNYDIHDMRASLRAAEQRREFIAWLRADADRLVSSAELLGGKDWETRSRAVAEAMARGDVPEAVEEELKDLHRLLTLEFTDDIESEESARFAALHPDDPRADDARLCAEALERGIDALRAFAAVAVKEVA</sequence>
<keyword evidence="2" id="KW-1185">Reference proteome</keyword>
<dbReference type="RefSeq" id="WP_092687057.1">
    <property type="nucleotide sequence ID" value="NZ_FOGU01000001.1"/>
</dbReference>
<dbReference type="OrthoDB" id="7745305at2"/>
<reference evidence="1 2" key="1">
    <citation type="submission" date="2016-10" db="EMBL/GenBank/DDBJ databases">
        <authorList>
            <person name="de Groot N.N."/>
        </authorList>
    </citation>
    <scope>NUCLEOTIDE SEQUENCE [LARGE SCALE GENOMIC DNA]</scope>
    <source>
        <strain evidence="1 2">DSM 23042</strain>
    </source>
</reference>
<accession>A0A1H9PIJ7</accession>
<dbReference type="AlphaFoldDB" id="A0A1H9PIJ7"/>
<protein>
    <submittedName>
        <fullName evidence="1">Uncharacterized protein</fullName>
    </submittedName>
</protein>
<dbReference type="Proteomes" id="UP000198885">
    <property type="component" value="Unassembled WGS sequence"/>
</dbReference>
<evidence type="ECO:0000313" key="2">
    <source>
        <dbReference type="Proteomes" id="UP000198885"/>
    </source>
</evidence>
<dbReference type="EMBL" id="FOGU01000001">
    <property type="protein sequence ID" value="SER47967.1"/>
    <property type="molecule type" value="Genomic_DNA"/>
</dbReference>
<name>A0A1H9PIJ7_9RHOB</name>
<evidence type="ECO:0000313" key="1">
    <source>
        <dbReference type="EMBL" id="SER47967.1"/>
    </source>
</evidence>
<organism evidence="1 2">
    <name type="scientific">Tranquillimonas rosea</name>
    <dbReference type="NCBI Taxonomy" id="641238"/>
    <lineage>
        <taxon>Bacteria</taxon>
        <taxon>Pseudomonadati</taxon>
        <taxon>Pseudomonadota</taxon>
        <taxon>Alphaproteobacteria</taxon>
        <taxon>Rhodobacterales</taxon>
        <taxon>Roseobacteraceae</taxon>
        <taxon>Tranquillimonas</taxon>
    </lineage>
</organism>
<proteinExistence type="predicted"/>